<evidence type="ECO:0000313" key="1">
    <source>
        <dbReference type="EnsemblPlants" id="Bra023753.1-P"/>
    </source>
</evidence>
<reference evidence="1" key="3">
    <citation type="submission" date="2023-03" db="UniProtKB">
        <authorList>
            <consortium name="EnsemblPlants"/>
        </authorList>
    </citation>
    <scope>IDENTIFICATION</scope>
    <source>
        <strain evidence="1">cv. Chiifu-401-42</strain>
    </source>
</reference>
<dbReference type="InParanoid" id="M4E4P9"/>
<keyword evidence="2" id="KW-1185">Reference proteome</keyword>
<name>M4E4P9_BRACM</name>
<dbReference type="AlphaFoldDB" id="M4E4P9"/>
<dbReference type="Gramene" id="Bra023753.1">
    <property type="protein sequence ID" value="Bra023753.1-P"/>
    <property type="gene ID" value="Bra023753"/>
</dbReference>
<dbReference type="EnsemblPlants" id="Bra023753.1">
    <property type="protein sequence ID" value="Bra023753.1-P"/>
    <property type="gene ID" value="Bra023753"/>
</dbReference>
<reference evidence="1 2" key="1">
    <citation type="journal article" date="2011" name="Nat. Genet.">
        <title>The genome of the mesopolyploid crop species Brassica rapa.</title>
        <authorList>
            <consortium name="Brassica rapa Genome Sequencing Project Consortium"/>
            <person name="Wang X."/>
            <person name="Wang H."/>
            <person name="Wang J."/>
            <person name="Sun R."/>
            <person name="Wu J."/>
            <person name="Liu S."/>
            <person name="Bai Y."/>
            <person name="Mun J.H."/>
            <person name="Bancroft I."/>
            <person name="Cheng F."/>
            <person name="Huang S."/>
            <person name="Li X."/>
            <person name="Hua W."/>
            <person name="Wang J."/>
            <person name="Wang X."/>
            <person name="Freeling M."/>
            <person name="Pires J.C."/>
            <person name="Paterson A.H."/>
            <person name="Chalhoub B."/>
            <person name="Wang B."/>
            <person name="Hayward A."/>
            <person name="Sharpe A.G."/>
            <person name="Park B.S."/>
            <person name="Weisshaar B."/>
            <person name="Liu B."/>
            <person name="Li B."/>
            <person name="Liu B."/>
            <person name="Tong C."/>
            <person name="Song C."/>
            <person name="Duran C."/>
            <person name="Peng C."/>
            <person name="Geng C."/>
            <person name="Koh C."/>
            <person name="Lin C."/>
            <person name="Edwards D."/>
            <person name="Mu D."/>
            <person name="Shen D."/>
            <person name="Soumpourou E."/>
            <person name="Li F."/>
            <person name="Fraser F."/>
            <person name="Conant G."/>
            <person name="Lassalle G."/>
            <person name="King G.J."/>
            <person name="Bonnema G."/>
            <person name="Tang H."/>
            <person name="Wang H."/>
            <person name="Belcram H."/>
            <person name="Zhou H."/>
            <person name="Hirakawa H."/>
            <person name="Abe H."/>
            <person name="Guo H."/>
            <person name="Wang H."/>
            <person name="Jin H."/>
            <person name="Parkin I.A."/>
            <person name="Batley J."/>
            <person name="Kim J.S."/>
            <person name="Just J."/>
            <person name="Li J."/>
            <person name="Xu J."/>
            <person name="Deng J."/>
            <person name="Kim J.A."/>
            <person name="Li J."/>
            <person name="Yu J."/>
            <person name="Meng J."/>
            <person name="Wang J."/>
            <person name="Min J."/>
            <person name="Poulain J."/>
            <person name="Wang J."/>
            <person name="Hatakeyama K."/>
            <person name="Wu K."/>
            <person name="Wang L."/>
            <person name="Fang L."/>
            <person name="Trick M."/>
            <person name="Links M.G."/>
            <person name="Zhao M."/>
            <person name="Jin M."/>
            <person name="Ramchiary N."/>
            <person name="Drou N."/>
            <person name="Berkman P.J."/>
            <person name="Cai Q."/>
            <person name="Huang Q."/>
            <person name="Li R."/>
            <person name="Tabata S."/>
            <person name="Cheng S."/>
            <person name="Zhang S."/>
            <person name="Zhang S."/>
            <person name="Huang S."/>
            <person name="Sato S."/>
            <person name="Sun S."/>
            <person name="Kwon S.J."/>
            <person name="Choi S.R."/>
            <person name="Lee T.H."/>
            <person name="Fan W."/>
            <person name="Zhao X."/>
            <person name="Tan X."/>
            <person name="Xu X."/>
            <person name="Wang Y."/>
            <person name="Qiu Y."/>
            <person name="Yin Y."/>
            <person name="Li Y."/>
            <person name="Du Y."/>
            <person name="Liao Y."/>
            <person name="Lim Y."/>
            <person name="Narusaka Y."/>
            <person name="Wang Y."/>
            <person name="Wang Z."/>
            <person name="Li Z."/>
            <person name="Wang Z."/>
            <person name="Xiong Z."/>
            <person name="Zhang Z."/>
        </authorList>
    </citation>
    <scope>NUCLEOTIDE SEQUENCE [LARGE SCALE GENOMIC DNA]</scope>
    <source>
        <strain evidence="1 2">cv. Chiifu-401-42</strain>
    </source>
</reference>
<evidence type="ECO:0000313" key="2">
    <source>
        <dbReference type="Proteomes" id="UP000011750"/>
    </source>
</evidence>
<dbReference type="Proteomes" id="UP000011750">
    <property type="component" value="Chromosome A01"/>
</dbReference>
<sequence>MAGNRALSNLKLMPIDMQTEIISRVARHSRRAVRNLLAAVPPLARSAAVPIVYRNLNIHPLTVHPRAALQRYQSLMENSLSSGNFSQAVTCKLITYGGYNNISTTKTSMEACYIFRSQQKVRTKKLFTFMV</sequence>
<dbReference type="HOGENOM" id="CLU_1930495_0_0_1"/>
<accession>M4E4P9</accession>
<reference evidence="1 2" key="2">
    <citation type="journal article" date="2018" name="Hortic Res">
        <title>Improved Brassica rapa reference genome by single-molecule sequencing and chromosome conformation capture technologies.</title>
        <authorList>
            <person name="Zhang L."/>
            <person name="Cai X."/>
            <person name="Wu J."/>
            <person name="Liu M."/>
            <person name="Grob S."/>
            <person name="Cheng F."/>
            <person name="Liang J."/>
            <person name="Cai C."/>
            <person name="Liu Z."/>
            <person name="Liu B."/>
            <person name="Wang F."/>
            <person name="Li S."/>
            <person name="Liu F."/>
            <person name="Li X."/>
            <person name="Cheng L."/>
            <person name="Yang W."/>
            <person name="Li M.H."/>
            <person name="Grossniklaus U."/>
            <person name="Zheng H."/>
            <person name="Wang X."/>
        </authorList>
    </citation>
    <scope>NUCLEOTIDE SEQUENCE [LARGE SCALE GENOMIC DNA]</scope>
    <source>
        <strain evidence="1 2">cv. Chiifu-401-42</strain>
    </source>
</reference>
<proteinExistence type="predicted"/>
<protein>
    <submittedName>
        <fullName evidence="1">Uncharacterized protein</fullName>
    </submittedName>
</protein>
<organism evidence="1 2">
    <name type="scientific">Brassica campestris</name>
    <name type="common">Field mustard</name>
    <dbReference type="NCBI Taxonomy" id="3711"/>
    <lineage>
        <taxon>Eukaryota</taxon>
        <taxon>Viridiplantae</taxon>
        <taxon>Streptophyta</taxon>
        <taxon>Embryophyta</taxon>
        <taxon>Tracheophyta</taxon>
        <taxon>Spermatophyta</taxon>
        <taxon>Magnoliopsida</taxon>
        <taxon>eudicotyledons</taxon>
        <taxon>Gunneridae</taxon>
        <taxon>Pentapetalae</taxon>
        <taxon>rosids</taxon>
        <taxon>malvids</taxon>
        <taxon>Brassicales</taxon>
        <taxon>Brassicaceae</taxon>
        <taxon>Brassiceae</taxon>
        <taxon>Brassica</taxon>
    </lineage>
</organism>